<keyword evidence="2" id="KW-0472">Membrane</keyword>
<evidence type="ECO:0000256" key="1">
    <source>
        <dbReference type="SAM" id="Coils"/>
    </source>
</evidence>
<gene>
    <name evidence="3" type="ORF">HB850_15075</name>
</gene>
<evidence type="ECO:0000313" key="4">
    <source>
        <dbReference type="Proteomes" id="UP000569903"/>
    </source>
</evidence>
<feature type="coiled-coil region" evidence="1">
    <location>
        <begin position="77"/>
        <end position="104"/>
    </location>
</feature>
<dbReference type="AlphaFoldDB" id="A0A841YYU6"/>
<keyword evidence="2" id="KW-0812">Transmembrane</keyword>
<evidence type="ECO:0000256" key="2">
    <source>
        <dbReference type="SAM" id="Phobius"/>
    </source>
</evidence>
<keyword evidence="1" id="KW-0175">Coiled coil</keyword>
<sequence>MKITNAEWGDLKQTADYGKTLALENKERLNGHSKRLDTLEDNQIELPRSIEKAIEKGLAPLLEKVMSYEKKFTDLEISKERERANRAEQAIQESKERKQFIRRTIMASAITSIVGGCLGIIITALVANLF</sequence>
<keyword evidence="2" id="KW-1133">Transmembrane helix</keyword>
<dbReference type="EMBL" id="JAARQN010000019">
    <property type="protein sequence ID" value="MBC1459081.1"/>
    <property type="molecule type" value="Genomic_DNA"/>
</dbReference>
<reference evidence="3 4" key="1">
    <citation type="submission" date="2020-03" db="EMBL/GenBank/DDBJ databases">
        <title>Soil Listeria distribution.</title>
        <authorList>
            <person name="Liao J."/>
            <person name="Wiedmann M."/>
        </authorList>
    </citation>
    <scope>NUCLEOTIDE SEQUENCE [LARGE SCALE GENOMIC DNA]</scope>
    <source>
        <strain evidence="3 4">FSL L7-1614</strain>
    </source>
</reference>
<name>A0A841YYU6_9LIST</name>
<comment type="caution">
    <text evidence="3">The sequence shown here is derived from an EMBL/GenBank/DDBJ whole genome shotgun (WGS) entry which is preliminary data.</text>
</comment>
<accession>A0A841YYU6</accession>
<evidence type="ECO:0000313" key="3">
    <source>
        <dbReference type="EMBL" id="MBC1459081.1"/>
    </source>
</evidence>
<feature type="transmembrane region" description="Helical" evidence="2">
    <location>
        <begin position="105"/>
        <end position="127"/>
    </location>
</feature>
<dbReference type="Proteomes" id="UP000569903">
    <property type="component" value="Unassembled WGS sequence"/>
</dbReference>
<dbReference type="RefSeq" id="WP_185390224.1">
    <property type="nucleotide sequence ID" value="NZ_JAARQN010000019.1"/>
</dbReference>
<protein>
    <submittedName>
        <fullName evidence="3">Uncharacterized protein</fullName>
    </submittedName>
</protein>
<proteinExistence type="predicted"/>
<organism evidence="3 4">
    <name type="scientific">Listeria newyorkensis</name>
    <dbReference type="NCBI Taxonomy" id="1497681"/>
    <lineage>
        <taxon>Bacteria</taxon>
        <taxon>Bacillati</taxon>
        <taxon>Bacillota</taxon>
        <taxon>Bacilli</taxon>
        <taxon>Bacillales</taxon>
        <taxon>Listeriaceae</taxon>
        <taxon>Listeria</taxon>
    </lineage>
</organism>